<evidence type="ECO:0008006" key="3">
    <source>
        <dbReference type="Google" id="ProtNLM"/>
    </source>
</evidence>
<dbReference type="SUPFAM" id="SSF143880">
    <property type="entry name" value="NE0471 N-terminal domain-like"/>
    <property type="match status" value="1"/>
</dbReference>
<proteinExistence type="predicted"/>
<dbReference type="AlphaFoldDB" id="A0A177MMJ5"/>
<dbReference type="OrthoDB" id="3233810at2"/>
<organism evidence="1 2">
    <name type="scientific">Methylomonas methanica</name>
    <dbReference type="NCBI Taxonomy" id="421"/>
    <lineage>
        <taxon>Bacteria</taxon>
        <taxon>Pseudomonadati</taxon>
        <taxon>Pseudomonadota</taxon>
        <taxon>Gammaproteobacteria</taxon>
        <taxon>Methylococcales</taxon>
        <taxon>Methylococcaceae</taxon>
        <taxon>Methylomonas</taxon>
    </lineage>
</organism>
<evidence type="ECO:0000313" key="1">
    <source>
        <dbReference type="EMBL" id="OAI06150.1"/>
    </source>
</evidence>
<dbReference type="Gene3D" id="3.30.2020.10">
    <property type="entry name" value="NE0471-like N-terminal domain"/>
    <property type="match status" value="1"/>
</dbReference>
<dbReference type="EMBL" id="LUUG01000060">
    <property type="protein sequence ID" value="OAI06150.1"/>
    <property type="molecule type" value="Genomic_DNA"/>
</dbReference>
<dbReference type="Proteomes" id="UP000078090">
    <property type="component" value="Unassembled WGS sequence"/>
</dbReference>
<dbReference type="InterPro" id="IPR018841">
    <property type="entry name" value="DUF2442"/>
</dbReference>
<name>A0A177MMJ5_METMH</name>
<reference evidence="1 2" key="1">
    <citation type="submission" date="2016-03" db="EMBL/GenBank/DDBJ databases">
        <authorList>
            <person name="Ploux O."/>
        </authorList>
    </citation>
    <scope>NUCLEOTIDE SEQUENCE [LARGE SCALE GENOMIC DNA]</scope>
    <source>
        <strain evidence="1 2">R-45363</strain>
    </source>
</reference>
<dbReference type="RefSeq" id="WP_064008111.1">
    <property type="nucleotide sequence ID" value="NZ_LUUG01000060.1"/>
</dbReference>
<accession>A0A177MMJ5</accession>
<dbReference type="Pfam" id="PF10387">
    <property type="entry name" value="DUF2442"/>
    <property type="match status" value="1"/>
</dbReference>
<sequence length="89" mass="10364">MIKIIRIEPLEGKILRLYFSDGSHGDYDLQPLIARHTELVKPLTDDDYFKRCYLELGALCWPNGLELSPANIHRKLAEQQLLHYEEKVA</sequence>
<evidence type="ECO:0000313" key="2">
    <source>
        <dbReference type="Proteomes" id="UP000078090"/>
    </source>
</evidence>
<dbReference type="InterPro" id="IPR036782">
    <property type="entry name" value="NE0471-like_N"/>
</dbReference>
<protein>
    <recommendedName>
        <fullName evidence="3">DUF2442 domain-containing protein</fullName>
    </recommendedName>
</protein>
<comment type="caution">
    <text evidence="1">The sequence shown here is derived from an EMBL/GenBank/DDBJ whole genome shotgun (WGS) entry which is preliminary data.</text>
</comment>
<gene>
    <name evidence="1" type="ORF">A1332_01175</name>
</gene>